<dbReference type="PANTHER" id="PTHR11059:SF0">
    <property type="entry name" value="DNA REPAIR PROTEIN RECN"/>
    <property type="match status" value="1"/>
</dbReference>
<dbReference type="OrthoDB" id="9806954at2"/>
<proteinExistence type="inferred from homology"/>
<accession>A0A1D3UTC1</accession>
<dbReference type="GO" id="GO:0043590">
    <property type="term" value="C:bacterial nucleoid"/>
    <property type="evidence" value="ECO:0007669"/>
    <property type="project" value="TreeGrafter"/>
</dbReference>
<keyword evidence="5 9" id="KW-0227">DNA damage</keyword>
<reference evidence="12 13" key="1">
    <citation type="submission" date="2016-09" db="EMBL/GenBank/DDBJ databases">
        <authorList>
            <person name="Capua I."/>
            <person name="De Benedictis P."/>
            <person name="Joannis T."/>
            <person name="Lombin L.H."/>
            <person name="Cattoli G."/>
        </authorList>
    </citation>
    <scope>NUCLEOTIDE SEQUENCE [LARGE SCALE GENOMIC DNA]</scope>
    <source>
        <strain evidence="12 13">UB20</strain>
    </source>
</reference>
<evidence type="ECO:0000313" key="12">
    <source>
        <dbReference type="EMBL" id="SCQ23484.1"/>
    </source>
</evidence>
<evidence type="ECO:0000256" key="10">
    <source>
        <dbReference type="SAM" id="Coils"/>
    </source>
</evidence>
<dbReference type="InterPro" id="IPR003395">
    <property type="entry name" value="RecF/RecN/SMC_N"/>
</dbReference>
<sequence length="554" mass="62107">MLQSLFIRNFVLIDELHIRFDEGFSVVTGETGAGKSIILGALGLVLGQRADSKSIQSGADKCVVEAVFDVSAYQLEDFFLSHDLEYDAKNCILRRELMSSGKSRAFINDTPAPLSVVKALGDRLIDVHSQHQNLLLADTQFQMNVVDIMAKTESLLVAYRREYERYQSVVRQLEELEALAAKSRQDEDYLRFQVEELRAAQLTAGEQEELEAELETLSHTEEIKSALYKVTDNLIGEERGVVQQLKEALHDVEALEAYFPKAKDFADRLRSAWTDMADLASETDVLKEDVEFDPNRLEWVNERLNTIYSLQQKHRVPSVEELLAIQQQLTTQLSAIDLFDEQMETLTKQRETIYEALMVQAGALTARRHEAATEIEQQLVDRMVLLGIPNTRFGIELWPKEKPSADGMDEVCFLFSANKNEALKPVAQTASGGEISRLMLCIKAMIAGFAALPAIIFDEIDTGVSGEIADKMADIMQDLGQKMQVITITHLPQIAAKGRAHYFVYKEDTAERTLTRIRLLTTGERVNEVARMLSGASLTDAAVANAKALLQKEK</sequence>
<evidence type="ECO:0000256" key="6">
    <source>
        <dbReference type="ARBA" id="ARBA00022840"/>
    </source>
</evidence>
<dbReference type="CDD" id="cd03241">
    <property type="entry name" value="ABC_RecN"/>
    <property type="match status" value="2"/>
</dbReference>
<keyword evidence="10" id="KW-0175">Coiled coil</keyword>
<evidence type="ECO:0000313" key="13">
    <source>
        <dbReference type="Proteomes" id="UP000182057"/>
    </source>
</evidence>
<evidence type="ECO:0000256" key="4">
    <source>
        <dbReference type="ARBA" id="ARBA00022741"/>
    </source>
</evidence>
<evidence type="ECO:0000256" key="2">
    <source>
        <dbReference type="ARBA" id="ARBA00009441"/>
    </source>
</evidence>
<evidence type="ECO:0000256" key="3">
    <source>
        <dbReference type="ARBA" id="ARBA00021315"/>
    </source>
</evidence>
<evidence type="ECO:0000259" key="11">
    <source>
        <dbReference type="Pfam" id="PF02463"/>
    </source>
</evidence>
<comment type="similarity">
    <text evidence="2 9">Belongs to the RecN family.</text>
</comment>
<dbReference type="PIRSF" id="PIRSF003128">
    <property type="entry name" value="RecN"/>
    <property type="match status" value="1"/>
</dbReference>
<evidence type="ECO:0000256" key="9">
    <source>
        <dbReference type="PIRNR" id="PIRNR003128"/>
    </source>
</evidence>
<dbReference type="InterPro" id="IPR004604">
    <property type="entry name" value="DNA_recomb/repair_RecN"/>
</dbReference>
<dbReference type="Proteomes" id="UP000182057">
    <property type="component" value="Unassembled WGS sequence"/>
</dbReference>
<dbReference type="GO" id="GO:0006310">
    <property type="term" value="P:DNA recombination"/>
    <property type="evidence" value="ECO:0007669"/>
    <property type="project" value="InterPro"/>
</dbReference>
<keyword evidence="4" id="KW-0547">Nucleotide-binding</keyword>
<dbReference type="NCBIfam" id="NF008121">
    <property type="entry name" value="PRK10869.1"/>
    <property type="match status" value="1"/>
</dbReference>
<dbReference type="AlphaFoldDB" id="A0A1D3UTC1"/>
<comment type="function">
    <text evidence="1 9">May be involved in recombinational repair of damaged DNA.</text>
</comment>
<dbReference type="Gene3D" id="3.40.50.300">
    <property type="entry name" value="P-loop containing nucleotide triphosphate hydrolases"/>
    <property type="match status" value="2"/>
</dbReference>
<dbReference type="GO" id="GO:0009432">
    <property type="term" value="P:SOS response"/>
    <property type="evidence" value="ECO:0007669"/>
    <property type="project" value="TreeGrafter"/>
</dbReference>
<dbReference type="Pfam" id="PF02463">
    <property type="entry name" value="SMC_N"/>
    <property type="match status" value="1"/>
</dbReference>
<dbReference type="RefSeq" id="WP_074450096.1">
    <property type="nucleotide sequence ID" value="NZ_FMMM01000070.1"/>
</dbReference>
<dbReference type="FunFam" id="3.40.50.300:FF:000319">
    <property type="entry name" value="DNA repair protein RecN"/>
    <property type="match status" value="1"/>
</dbReference>
<feature type="domain" description="RecF/RecN/SMC N-terminal" evidence="11">
    <location>
        <begin position="2"/>
        <end position="509"/>
    </location>
</feature>
<evidence type="ECO:0000256" key="7">
    <source>
        <dbReference type="ARBA" id="ARBA00023204"/>
    </source>
</evidence>
<dbReference type="GO" id="GO:0006281">
    <property type="term" value="P:DNA repair"/>
    <property type="evidence" value="ECO:0007669"/>
    <property type="project" value="UniProtKB-KW"/>
</dbReference>
<dbReference type="SUPFAM" id="SSF52540">
    <property type="entry name" value="P-loop containing nucleoside triphosphate hydrolases"/>
    <property type="match status" value="2"/>
</dbReference>
<organism evidence="12 13">
    <name type="scientific">Tannerella forsythia</name>
    <name type="common">Bacteroides forsythus</name>
    <dbReference type="NCBI Taxonomy" id="28112"/>
    <lineage>
        <taxon>Bacteria</taxon>
        <taxon>Pseudomonadati</taxon>
        <taxon>Bacteroidota</taxon>
        <taxon>Bacteroidia</taxon>
        <taxon>Bacteroidales</taxon>
        <taxon>Tannerellaceae</taxon>
        <taxon>Tannerella</taxon>
    </lineage>
</organism>
<evidence type="ECO:0000256" key="8">
    <source>
        <dbReference type="ARBA" id="ARBA00033408"/>
    </source>
</evidence>
<dbReference type="GO" id="GO:0005524">
    <property type="term" value="F:ATP binding"/>
    <property type="evidence" value="ECO:0007669"/>
    <property type="project" value="UniProtKB-KW"/>
</dbReference>
<evidence type="ECO:0000256" key="5">
    <source>
        <dbReference type="ARBA" id="ARBA00022763"/>
    </source>
</evidence>
<gene>
    <name evidence="12" type="primary">recN</name>
    <name evidence="12" type="ORF">TFUB20_02067</name>
</gene>
<dbReference type="PANTHER" id="PTHR11059">
    <property type="entry name" value="DNA REPAIR PROTEIN RECN"/>
    <property type="match status" value="1"/>
</dbReference>
<feature type="coiled-coil region" evidence="10">
    <location>
        <begin position="156"/>
        <end position="186"/>
    </location>
</feature>
<dbReference type="InterPro" id="IPR027417">
    <property type="entry name" value="P-loop_NTPase"/>
</dbReference>
<dbReference type="NCBIfam" id="TIGR00634">
    <property type="entry name" value="recN"/>
    <property type="match status" value="1"/>
</dbReference>
<name>A0A1D3UTC1_TANFO</name>
<protein>
    <recommendedName>
        <fullName evidence="3 9">DNA repair protein RecN</fullName>
    </recommendedName>
    <alternativeName>
        <fullName evidence="8 9">Recombination protein N</fullName>
    </alternativeName>
</protein>
<dbReference type="EMBL" id="FMMM01000070">
    <property type="protein sequence ID" value="SCQ23484.1"/>
    <property type="molecule type" value="Genomic_DNA"/>
</dbReference>
<keyword evidence="6" id="KW-0067">ATP-binding</keyword>
<evidence type="ECO:0000256" key="1">
    <source>
        <dbReference type="ARBA" id="ARBA00003618"/>
    </source>
</evidence>
<keyword evidence="7 9" id="KW-0234">DNA repair</keyword>